<feature type="region of interest" description="Disordered" evidence="6">
    <location>
        <begin position="245"/>
        <end position="274"/>
    </location>
</feature>
<feature type="domain" description="Peptidase C14 caspase" evidence="7">
    <location>
        <begin position="2"/>
        <end position="234"/>
    </location>
</feature>
<dbReference type="Pfam" id="PF00656">
    <property type="entry name" value="Peptidase_C14"/>
    <property type="match status" value="1"/>
</dbReference>
<reference evidence="10" key="1">
    <citation type="submission" date="2021-01" db="EMBL/GenBank/DDBJ databases">
        <title>Whole genome shotgun sequence of Actinocatenispora rupis NBRC 107355.</title>
        <authorList>
            <person name="Komaki H."/>
            <person name="Tamura T."/>
        </authorList>
    </citation>
    <scope>NUCLEOTIDE SEQUENCE</scope>
    <source>
        <strain evidence="10">NBRC 107355</strain>
    </source>
</reference>
<evidence type="ECO:0000256" key="5">
    <source>
        <dbReference type="ARBA" id="ARBA00022840"/>
    </source>
</evidence>
<keyword evidence="11" id="KW-1185">Reference proteome</keyword>
<accession>A0A8J3IYZ3</accession>
<comment type="caution">
    <text evidence="10">The sequence shown here is derived from an EMBL/GenBank/DDBJ whole genome shotgun (WGS) entry which is preliminary data.</text>
</comment>
<proteinExistence type="inferred from homology"/>
<evidence type="ECO:0000313" key="11">
    <source>
        <dbReference type="Proteomes" id="UP000612808"/>
    </source>
</evidence>
<dbReference type="GO" id="GO:0004197">
    <property type="term" value="F:cysteine-type endopeptidase activity"/>
    <property type="evidence" value="ECO:0007669"/>
    <property type="project" value="InterPro"/>
</dbReference>
<sequence length="1198" mass="130105">MTRRALLIGNQHYGPDSGLTDLPAVGHDLRLMYEVLSERGQFDDIDVLKDVPRQGMIRRIGDFYSGARSSDTLLLYFSGHGLTSADEKMFFLAGCDAEVAYPQTGGLNTGSELWTCLHETRAGQRLVLLDCCFSGAVGDTYRVRGPARASIGKLRQARGTFIITASGRYQTAREHATPGQPSVFTGAVVEALRGDKVGHDENGWVTARDLSDYVQREVPRAGKGQTPNEFSEGVTGPIQVALSANQTEAQPPASTSRPAAGSGPVGAQDPVTAPLDTGRWQRLMTYYLACMQGEARLGSFVPAAETSRYRLAPAGPELVFAGTSGRVSVDVHALAAKDEPLLYGYPTIVESRGSGKYRRPHLTPLLLVEVTPDASGDLTATWPPQVNPVLMAEAELDEPEQEQLTSLIESHLTHGDHRSLRDVTSGILTVLGIDASAPVDPHRLEDVLRAGPSTRHVRNVGMFYRPDLAQTTLNGLIQDFTKQLRPNTAAFAGTALVGLAGPVQEDQRDVTIVAPDRLNEAQEQVVRAAMTRRLTVAQGPPGTGKSQLVGAVIATATAVGESVVLASTNNQPVDDVVSRANTIAPGLVMRTGNKQKREEEPRTLTDLISRYSRHPAPAGDQVATAYGQLRAIAGEIHRARTELAEREEIEADLADLAAQRNEQPPVAAGFELPTADIELGRLLRRADAAARYRIRGWLHRRSFRRLGIGTVEEMLDLAARAATELHWRERVAAEARLRPEYEPWRQLSVMADQHRPVASRSLVGEQVRRRIVDGRMLLEQRREALQNKKSWSRFAPLLKALPGWATSTYSASAIKPDAGLFDLVVIDEAAQCGIAHILPLLYRAKRALIIGDPQQLQPVVQLPAKEEKAYRARAGLGDAWMDERHLSYTDGTAYAAAAAVETPFLLNEHYRCHPDIAAVPNRRLYDGKLTVLTDLRTLAVKGEPAVQWIDQQGEVTQPQGRSAVNEGEAQAVATQVAELRARHPQASIGIVTPFRAQTDRINTLLKERELPERAGTVHRLQGSERDIIVLSPVGSARITSSSRRWLLTEQTLWNVAITRAKALLVVVGDRDWWQSGPNMLADLAANADHLAGEYHHSPATDAIGTAILRAGLTAERNGQLAGQSCDFLLSLGSEKVGLVIASPGTGDGHHLRQQLSTLSAAARSGSRVIRVPAWRALSDPDGVICAVRPTSTAPDRGQ</sequence>
<dbReference type="Gene3D" id="3.40.50.1460">
    <property type="match status" value="1"/>
</dbReference>
<protein>
    <recommendedName>
        <fullName evidence="12">Caspase domain-containing protein</fullName>
    </recommendedName>
</protein>
<evidence type="ECO:0000313" key="10">
    <source>
        <dbReference type="EMBL" id="GID11385.1"/>
    </source>
</evidence>
<evidence type="ECO:0000259" key="7">
    <source>
        <dbReference type="Pfam" id="PF00656"/>
    </source>
</evidence>
<comment type="similarity">
    <text evidence="1">Belongs to the DNA2/NAM7 helicase family.</text>
</comment>
<dbReference type="GO" id="GO:0043139">
    <property type="term" value="F:5'-3' DNA helicase activity"/>
    <property type="evidence" value="ECO:0007669"/>
    <property type="project" value="TreeGrafter"/>
</dbReference>
<dbReference type="SUPFAM" id="SSF52129">
    <property type="entry name" value="Caspase-like"/>
    <property type="match status" value="1"/>
</dbReference>
<dbReference type="GO" id="GO:0006508">
    <property type="term" value="P:proteolysis"/>
    <property type="evidence" value="ECO:0007669"/>
    <property type="project" value="InterPro"/>
</dbReference>
<evidence type="ECO:0000259" key="8">
    <source>
        <dbReference type="Pfam" id="PF13086"/>
    </source>
</evidence>
<evidence type="ECO:0000256" key="6">
    <source>
        <dbReference type="SAM" id="MobiDB-lite"/>
    </source>
</evidence>
<keyword evidence="4" id="KW-0347">Helicase</keyword>
<feature type="domain" description="DNA2/NAM7 helicase-like C-terminal" evidence="9">
    <location>
        <begin position="901"/>
        <end position="1070"/>
    </location>
</feature>
<dbReference type="Pfam" id="PF13087">
    <property type="entry name" value="AAA_12"/>
    <property type="match status" value="1"/>
</dbReference>
<dbReference type="RefSeq" id="WP_203657383.1">
    <property type="nucleotide sequence ID" value="NZ_BAAAZM010000006.1"/>
</dbReference>
<dbReference type="InterPro" id="IPR041679">
    <property type="entry name" value="DNA2/NAM7-like_C"/>
</dbReference>
<evidence type="ECO:0000259" key="9">
    <source>
        <dbReference type="Pfam" id="PF13087"/>
    </source>
</evidence>
<dbReference type="SUPFAM" id="SSF52540">
    <property type="entry name" value="P-loop containing nucleoside triphosphate hydrolases"/>
    <property type="match status" value="1"/>
</dbReference>
<feature type="compositionally biased region" description="Polar residues" evidence="6">
    <location>
        <begin position="245"/>
        <end position="257"/>
    </location>
</feature>
<dbReference type="PANTHER" id="PTHR43788:SF8">
    <property type="entry name" value="DNA-BINDING PROTEIN SMUBP-2"/>
    <property type="match status" value="1"/>
</dbReference>
<dbReference type="EMBL" id="BOMB01000012">
    <property type="protein sequence ID" value="GID11385.1"/>
    <property type="molecule type" value="Genomic_DNA"/>
</dbReference>
<dbReference type="CDD" id="cd18808">
    <property type="entry name" value="SF1_C_Upf1"/>
    <property type="match status" value="1"/>
</dbReference>
<dbReference type="InterPro" id="IPR029030">
    <property type="entry name" value="Caspase-like_dom_sf"/>
</dbReference>
<dbReference type="Gene3D" id="3.40.50.300">
    <property type="entry name" value="P-loop containing nucleotide triphosphate hydrolases"/>
    <property type="match status" value="2"/>
</dbReference>
<keyword evidence="5" id="KW-0067">ATP-binding</keyword>
<keyword evidence="2" id="KW-0547">Nucleotide-binding</keyword>
<dbReference type="InterPro" id="IPR047187">
    <property type="entry name" value="SF1_C_Upf1"/>
</dbReference>
<dbReference type="InterPro" id="IPR050534">
    <property type="entry name" value="Coronavir_polyprotein_1ab"/>
</dbReference>
<keyword evidence="3" id="KW-0378">Hydrolase</keyword>
<dbReference type="GO" id="GO:0005524">
    <property type="term" value="F:ATP binding"/>
    <property type="evidence" value="ECO:0007669"/>
    <property type="project" value="UniProtKB-KW"/>
</dbReference>
<gene>
    <name evidence="10" type="ORF">Aru02nite_22740</name>
</gene>
<name>A0A8J3IYZ3_9ACTN</name>
<dbReference type="AlphaFoldDB" id="A0A8J3IYZ3"/>
<feature type="domain" description="DNA2/NAM7 helicase helicase" evidence="8">
    <location>
        <begin position="518"/>
        <end position="860"/>
    </location>
</feature>
<evidence type="ECO:0008006" key="12">
    <source>
        <dbReference type="Google" id="ProtNLM"/>
    </source>
</evidence>
<dbReference type="PANTHER" id="PTHR43788">
    <property type="entry name" value="DNA2/NAM7 HELICASE FAMILY MEMBER"/>
    <property type="match status" value="1"/>
</dbReference>
<evidence type="ECO:0000256" key="2">
    <source>
        <dbReference type="ARBA" id="ARBA00022741"/>
    </source>
</evidence>
<dbReference type="InterPro" id="IPR041677">
    <property type="entry name" value="DNA2/NAM7_AAA_11"/>
</dbReference>
<dbReference type="InterPro" id="IPR027417">
    <property type="entry name" value="P-loop_NTPase"/>
</dbReference>
<dbReference type="Pfam" id="PF13086">
    <property type="entry name" value="AAA_11"/>
    <property type="match status" value="1"/>
</dbReference>
<evidence type="ECO:0000256" key="3">
    <source>
        <dbReference type="ARBA" id="ARBA00022801"/>
    </source>
</evidence>
<evidence type="ECO:0000256" key="4">
    <source>
        <dbReference type="ARBA" id="ARBA00022806"/>
    </source>
</evidence>
<organism evidence="10 11">
    <name type="scientific">Actinocatenispora rupis</name>
    <dbReference type="NCBI Taxonomy" id="519421"/>
    <lineage>
        <taxon>Bacteria</taxon>
        <taxon>Bacillati</taxon>
        <taxon>Actinomycetota</taxon>
        <taxon>Actinomycetes</taxon>
        <taxon>Micromonosporales</taxon>
        <taxon>Micromonosporaceae</taxon>
        <taxon>Actinocatenispora</taxon>
    </lineage>
</organism>
<evidence type="ECO:0000256" key="1">
    <source>
        <dbReference type="ARBA" id="ARBA00007913"/>
    </source>
</evidence>
<dbReference type="Proteomes" id="UP000612808">
    <property type="component" value="Unassembled WGS sequence"/>
</dbReference>
<dbReference type="InterPro" id="IPR011600">
    <property type="entry name" value="Pept_C14_caspase"/>
</dbReference>